<dbReference type="RefSeq" id="WP_126422884.1">
    <property type="nucleotide sequence ID" value="NZ_AP019367.1"/>
</dbReference>
<evidence type="ECO:0000259" key="1">
    <source>
        <dbReference type="SMART" id="SM00460"/>
    </source>
</evidence>
<dbReference type="KEGG" id="pcat:Pcatena_13670"/>
<protein>
    <submittedName>
        <fullName evidence="2">Transglutaminase</fullName>
    </submittedName>
</protein>
<dbReference type="PANTHER" id="PTHR38339">
    <property type="entry name" value="TRANSGLUTAMINASE DOMAIN PROTEIN"/>
    <property type="match status" value="1"/>
</dbReference>
<evidence type="ECO:0000313" key="2">
    <source>
        <dbReference type="EMBL" id="BBH50780.1"/>
    </source>
</evidence>
<dbReference type="SMART" id="SM00460">
    <property type="entry name" value="TGc"/>
    <property type="match status" value="1"/>
</dbReference>
<name>A0A3G9KAD5_9ACTN</name>
<dbReference type="OrthoDB" id="5438043at2"/>
<reference evidence="3" key="1">
    <citation type="submission" date="2018-11" db="EMBL/GenBank/DDBJ databases">
        <title>Comparative genomics of Parolsenella catena and Libanicoccus massiliensis: Reclassification of Libanicoccus massiliensis as Parolsenella massiliensis comb. nov.</title>
        <authorList>
            <person name="Sakamoto M."/>
            <person name="Ikeyama N."/>
            <person name="Murakami T."/>
            <person name="Mori H."/>
            <person name="Yuki M."/>
            <person name="Ohkuma M."/>
        </authorList>
    </citation>
    <scope>NUCLEOTIDE SEQUENCE [LARGE SCALE GENOMIC DNA]</scope>
    <source>
        <strain evidence="3">JCM 31932</strain>
    </source>
</reference>
<dbReference type="AlphaFoldDB" id="A0A3G9KAD5"/>
<dbReference type="GeneID" id="88849505"/>
<dbReference type="Pfam" id="PF01841">
    <property type="entry name" value="Transglut_core"/>
    <property type="match status" value="1"/>
</dbReference>
<proteinExistence type="predicted"/>
<dbReference type="InterPro" id="IPR002931">
    <property type="entry name" value="Transglutaminase-like"/>
</dbReference>
<dbReference type="SUPFAM" id="SSF54001">
    <property type="entry name" value="Cysteine proteinases"/>
    <property type="match status" value="1"/>
</dbReference>
<dbReference type="PANTHER" id="PTHR38339:SF1">
    <property type="entry name" value="TRANSGLUTAMINASE-LIKE DOMAIN-CONTAINING PROTEIN"/>
    <property type="match status" value="1"/>
</dbReference>
<dbReference type="InterPro" id="IPR038765">
    <property type="entry name" value="Papain-like_cys_pep_sf"/>
</dbReference>
<feature type="domain" description="Transglutaminase-like" evidence="1">
    <location>
        <begin position="325"/>
        <end position="386"/>
    </location>
</feature>
<dbReference type="Proteomes" id="UP000273154">
    <property type="component" value="Chromosome"/>
</dbReference>
<organism evidence="2 3">
    <name type="scientific">Parolsenella catena</name>
    <dbReference type="NCBI Taxonomy" id="2003188"/>
    <lineage>
        <taxon>Bacteria</taxon>
        <taxon>Bacillati</taxon>
        <taxon>Actinomycetota</taxon>
        <taxon>Coriobacteriia</taxon>
        <taxon>Coriobacteriales</taxon>
        <taxon>Atopobiaceae</taxon>
        <taxon>Parolsenella</taxon>
    </lineage>
</organism>
<gene>
    <name evidence="2" type="ORF">Pcatena_13670</name>
</gene>
<dbReference type="Gene3D" id="3.10.620.30">
    <property type="match status" value="1"/>
</dbReference>
<dbReference type="EMBL" id="AP019367">
    <property type="protein sequence ID" value="BBH50780.1"/>
    <property type="molecule type" value="Genomic_DNA"/>
</dbReference>
<evidence type="ECO:0000313" key="3">
    <source>
        <dbReference type="Proteomes" id="UP000273154"/>
    </source>
</evidence>
<accession>A0A3G9KAD5</accession>
<sequence length="462" mass="51646">MADCEATNEDFRHLDDGLPADIARLKDAGELERAVALIEAELDAGTRPELAACLRAERARMLRTPLDFCVTRTRALAQVREECPEFSEADLDRLIDAGRVDWRLVEGEQRFLPSFLDALRKYPEEVPGLACPAPSRADRLGVIAEMRENGAAERRIRLRASIAAGTDVQVGPETRVRCWLPVPAACPQICDARVIDATPDAQIAEADAQQRTAYWDVRGRREFFVDYEYTVRAPYVDLWAERLVPAPTDERFAPAPAPTVADVSERRPHIAFTPYLRGLASRIFEGFAASDQLGRARAAYDWVTNNVDYRFQPAYLLLDGIADGCAKSLRGDCGVFAITFITLCRLGGVPARWQSGLYAAPSDVGPHDWAMFHVDGLGWLWADCSFGSGARREGDEERRRFYFGNLDPWRMVANSEFMAPLAPACDVLRNDPFDNQVGEMIVGERGLTSHDFTWKIELVSMR</sequence>
<keyword evidence="3" id="KW-1185">Reference proteome</keyword>